<dbReference type="SUPFAM" id="SSF56281">
    <property type="entry name" value="Metallo-hydrolase/oxidoreductase"/>
    <property type="match status" value="1"/>
</dbReference>
<dbReference type="AlphaFoldDB" id="A0A9Y1FN45"/>
<protein>
    <submittedName>
        <fullName evidence="2">MBL fold metallo-hydrolase</fullName>
    </submittedName>
</protein>
<dbReference type="Pfam" id="PF00753">
    <property type="entry name" value="Lactamase_B"/>
    <property type="match status" value="1"/>
</dbReference>
<organism evidence="2">
    <name type="scientific">Candidatus Heimdallarchaeum endolithica</name>
    <dbReference type="NCBI Taxonomy" id="2876572"/>
    <lineage>
        <taxon>Archaea</taxon>
        <taxon>Promethearchaeati</taxon>
        <taxon>Candidatus Heimdallarchaeota</taxon>
        <taxon>Candidatus Heimdallarchaeia (ex Rinke et al. 2021) (nom. nud.)</taxon>
        <taxon>Candidatus Heimdallarchaeales</taxon>
        <taxon>Candidatus Heimdallarchaeaceae</taxon>
        <taxon>Candidatus Heimdallarchaeum</taxon>
    </lineage>
</organism>
<dbReference type="Gene3D" id="3.60.15.10">
    <property type="entry name" value="Ribonuclease Z/Hydroxyacylglutathione hydrolase-like"/>
    <property type="match status" value="1"/>
</dbReference>
<dbReference type="EMBL" id="CP084167">
    <property type="protein sequence ID" value="UJG43075.1"/>
    <property type="molecule type" value="Genomic_DNA"/>
</dbReference>
<dbReference type="SMART" id="SM00849">
    <property type="entry name" value="Lactamase_B"/>
    <property type="match status" value="1"/>
</dbReference>
<feature type="domain" description="Metallo-beta-lactamase" evidence="1">
    <location>
        <begin position="20"/>
        <end position="197"/>
    </location>
</feature>
<accession>A0A9Y1FN45</accession>
<evidence type="ECO:0000313" key="2">
    <source>
        <dbReference type="EMBL" id="UJG43075.1"/>
    </source>
</evidence>
<gene>
    <name evidence="2" type="ORF">K9W46_11955</name>
</gene>
<reference evidence="2" key="1">
    <citation type="journal article" date="2022" name="Nat. Microbiol.">
        <title>Unique mobile elements and scalable gene flow at the prokaryote-eukaryote boundary revealed by circularized Asgard archaea genomes.</title>
        <authorList>
            <person name="Wu F."/>
            <person name="Speth D.R."/>
            <person name="Philosof A."/>
            <person name="Cremiere A."/>
            <person name="Narayanan A."/>
            <person name="Barco R.A."/>
            <person name="Connon S.A."/>
            <person name="Amend J.P."/>
            <person name="Antoshechkin I.A."/>
            <person name="Orphan V.J."/>
        </authorList>
    </citation>
    <scope>NUCLEOTIDE SEQUENCE</scope>
    <source>
        <strain evidence="2">PR6</strain>
    </source>
</reference>
<sequence>MEIQQIGKRGILFTFFEPYKTNVFAIIGEKHTFICDTFLGPESMKSVIKYLKEQKKFLPTNIIIFNSHADYDHIWGNCFFSNKIIIAQENFEHVFRKKAQDELVKYKNYQKGKVSLVKPNLLFHSKLFFPEDQIIFFSSPGHTIESASCFDAQDKILFVGDNVEEPFPYINNLDIETYINTLEKYLSFDCKLIITGHDKVLKDKSLVKSNLDYLYSLKLGDVDIFKFTYSEKKIHRMNLQKILSLVSDEEKKEKKYQKFKRDLTTLSTQLKKENY</sequence>
<proteinExistence type="predicted"/>
<dbReference type="InterPro" id="IPR036866">
    <property type="entry name" value="RibonucZ/Hydroxyglut_hydro"/>
</dbReference>
<name>A0A9Y1FN45_9ARCH</name>
<dbReference type="InterPro" id="IPR001279">
    <property type="entry name" value="Metallo-B-lactamas"/>
</dbReference>
<dbReference type="InterPro" id="IPR050855">
    <property type="entry name" value="NDM-1-like"/>
</dbReference>
<evidence type="ECO:0000259" key="1">
    <source>
        <dbReference type="SMART" id="SM00849"/>
    </source>
</evidence>
<dbReference type="PANTHER" id="PTHR42951">
    <property type="entry name" value="METALLO-BETA-LACTAMASE DOMAIN-CONTAINING"/>
    <property type="match status" value="1"/>
</dbReference>
<dbReference type="Proteomes" id="UP001200513">
    <property type="component" value="Chromosome"/>
</dbReference>
<dbReference type="PANTHER" id="PTHR42951:SF18">
    <property type="entry name" value="METALLO-HYDROLASE MJ0296-RELATED"/>
    <property type="match status" value="1"/>
</dbReference>